<protein>
    <submittedName>
        <fullName evidence="2">Uncharacterized protein</fullName>
    </submittedName>
</protein>
<comment type="caution">
    <text evidence="2">The sequence shown here is derived from an EMBL/GenBank/DDBJ whole genome shotgun (WGS) entry which is preliminary data.</text>
</comment>
<evidence type="ECO:0000256" key="1">
    <source>
        <dbReference type="SAM" id="MobiDB-lite"/>
    </source>
</evidence>
<dbReference type="RefSeq" id="WP_003436613.1">
    <property type="nucleotide sequence ID" value="NZ_APLF01000003.1"/>
</dbReference>
<dbReference type="AlphaFoldDB" id="N1WYF2"/>
<keyword evidence="3" id="KW-1185">Reference proteome</keyword>
<feature type="region of interest" description="Disordered" evidence="1">
    <location>
        <begin position="41"/>
        <end position="72"/>
    </location>
</feature>
<dbReference type="STRING" id="1189619.pgond44_03283"/>
<feature type="compositionally biased region" description="Gly residues" evidence="1">
    <location>
        <begin position="41"/>
        <end position="55"/>
    </location>
</feature>
<dbReference type="eggNOG" id="ENOG5033KH5">
    <property type="taxonomic scope" value="Bacteria"/>
</dbReference>
<organism evidence="2 3">
    <name type="scientific">Psychroflexus gondwanensis ACAM 44</name>
    <dbReference type="NCBI Taxonomy" id="1189619"/>
    <lineage>
        <taxon>Bacteria</taxon>
        <taxon>Pseudomonadati</taxon>
        <taxon>Bacteroidota</taxon>
        <taxon>Flavobacteriia</taxon>
        <taxon>Flavobacteriales</taxon>
        <taxon>Flavobacteriaceae</taxon>
        <taxon>Psychroflexus</taxon>
    </lineage>
</organism>
<accession>N1WYF2</accession>
<proteinExistence type="predicted"/>
<sequence length="271" mass="29458">MSNCNWCGELDEVIITSGGSPSPPSPYVSIAHMYPTGGGGGLPNEWDFGGGGGHNGTHNPDNPDPEENPCDKINELESDRAFKRRLLDLEENTSLDYETVFLINHNDVPYDPIAGSPNTDEINFNVSGTIDGYLHSHVLPNGNSIFSPDDIEALYLLYNNGHINNTGTFVISVVTGHGTSYSIIIDDINAFNTFSQNNLIGDNFNSFSIGYEADYNQLNNLFGLSSISAREVALLNALENSGLSILKGNSDYSDWQKIKAQGRQTVDVDCN</sequence>
<evidence type="ECO:0000313" key="2">
    <source>
        <dbReference type="EMBL" id="EMY82227.1"/>
    </source>
</evidence>
<evidence type="ECO:0000313" key="3">
    <source>
        <dbReference type="Proteomes" id="UP000012317"/>
    </source>
</evidence>
<dbReference type="Proteomes" id="UP000012317">
    <property type="component" value="Unassembled WGS sequence"/>
</dbReference>
<name>N1WYF2_9FLAO</name>
<reference evidence="2 3" key="1">
    <citation type="journal article" date="2014" name="Genome Biol. Evol.">
        <title>Extensive gene acquisition in the extremely psychrophilic bacterial species Psychroflexus torquis and the link to sea-ice ecosystem specialism.</title>
        <authorList>
            <person name="Feng S."/>
            <person name="Powell S.M."/>
            <person name="Wilson R."/>
            <person name="Bowman J.P."/>
        </authorList>
    </citation>
    <scope>NUCLEOTIDE SEQUENCE [LARGE SCALE GENOMIC DNA]</scope>
    <source>
        <strain evidence="2 3">ACAM 44</strain>
    </source>
</reference>
<gene>
    <name evidence="2" type="ORF">pgond44_03283</name>
</gene>
<dbReference type="EMBL" id="APLF01000003">
    <property type="protein sequence ID" value="EMY82227.1"/>
    <property type="molecule type" value="Genomic_DNA"/>
</dbReference>